<feature type="transmembrane region" description="Helical" evidence="2">
    <location>
        <begin position="24"/>
        <end position="48"/>
    </location>
</feature>
<evidence type="ECO:0000256" key="1">
    <source>
        <dbReference type="SAM" id="Coils"/>
    </source>
</evidence>
<sequence>MLRVYSVLFGCGAVLTDFHKSLRLYRAVAGVSLLTCAAVYVTAGLLCLGRLKRARSRREAERAKVTGEMAALEAKRRELEGLLATYATD</sequence>
<evidence type="ECO:0000256" key="2">
    <source>
        <dbReference type="SAM" id="Phobius"/>
    </source>
</evidence>
<keyword evidence="2" id="KW-1133">Transmembrane helix</keyword>
<gene>
    <name evidence="3" type="ORF">WJX81_001223</name>
</gene>
<reference evidence="3 4" key="1">
    <citation type="journal article" date="2024" name="Nat. Commun.">
        <title>Phylogenomics reveals the evolutionary origins of lichenization in chlorophyte algae.</title>
        <authorList>
            <person name="Puginier C."/>
            <person name="Libourel C."/>
            <person name="Otte J."/>
            <person name="Skaloud P."/>
            <person name="Haon M."/>
            <person name="Grisel S."/>
            <person name="Petersen M."/>
            <person name="Berrin J.G."/>
            <person name="Delaux P.M."/>
            <person name="Dal Grande F."/>
            <person name="Keller J."/>
        </authorList>
    </citation>
    <scope>NUCLEOTIDE SEQUENCE [LARGE SCALE GENOMIC DNA]</scope>
    <source>
        <strain evidence="3 4">SAG 245.80</strain>
    </source>
</reference>
<dbReference type="Proteomes" id="UP001445335">
    <property type="component" value="Unassembled WGS sequence"/>
</dbReference>
<evidence type="ECO:0000313" key="3">
    <source>
        <dbReference type="EMBL" id="KAK9831487.1"/>
    </source>
</evidence>
<organism evidence="3 4">
    <name type="scientific">Elliptochloris bilobata</name>
    <dbReference type="NCBI Taxonomy" id="381761"/>
    <lineage>
        <taxon>Eukaryota</taxon>
        <taxon>Viridiplantae</taxon>
        <taxon>Chlorophyta</taxon>
        <taxon>core chlorophytes</taxon>
        <taxon>Trebouxiophyceae</taxon>
        <taxon>Trebouxiophyceae incertae sedis</taxon>
        <taxon>Elliptochloris clade</taxon>
        <taxon>Elliptochloris</taxon>
    </lineage>
</organism>
<comment type="caution">
    <text evidence="3">The sequence shown here is derived from an EMBL/GenBank/DDBJ whole genome shotgun (WGS) entry which is preliminary data.</text>
</comment>
<accession>A0AAW1RCD2</accession>
<dbReference type="AlphaFoldDB" id="A0AAW1RCD2"/>
<feature type="coiled-coil region" evidence="1">
    <location>
        <begin position="62"/>
        <end position="89"/>
    </location>
</feature>
<dbReference type="PANTHER" id="PTHR34965:SF1">
    <property type="entry name" value="OS07G0118300 PROTEIN"/>
    <property type="match status" value="1"/>
</dbReference>
<dbReference type="EMBL" id="JALJOU010000045">
    <property type="protein sequence ID" value="KAK9831487.1"/>
    <property type="molecule type" value="Genomic_DNA"/>
</dbReference>
<keyword evidence="4" id="KW-1185">Reference proteome</keyword>
<protein>
    <submittedName>
        <fullName evidence="3">Uncharacterized protein</fullName>
    </submittedName>
</protein>
<evidence type="ECO:0000313" key="4">
    <source>
        <dbReference type="Proteomes" id="UP001445335"/>
    </source>
</evidence>
<keyword evidence="2" id="KW-0472">Membrane</keyword>
<keyword evidence="2" id="KW-0812">Transmembrane</keyword>
<keyword evidence="1" id="KW-0175">Coiled coil</keyword>
<name>A0AAW1RCD2_9CHLO</name>
<dbReference type="PANTHER" id="PTHR34965">
    <property type="entry name" value="OS07G0118300 PROTEIN"/>
    <property type="match status" value="1"/>
</dbReference>
<proteinExistence type="predicted"/>